<dbReference type="SUPFAM" id="SSF48452">
    <property type="entry name" value="TPR-like"/>
    <property type="match status" value="1"/>
</dbReference>
<evidence type="ECO:0000313" key="3">
    <source>
        <dbReference type="Proteomes" id="UP000250434"/>
    </source>
</evidence>
<protein>
    <recommendedName>
        <fullName evidence="4">MalT-like TPR region domain-containing protein</fullName>
    </recommendedName>
</protein>
<dbReference type="AlphaFoldDB" id="A0A344L5C9"/>
<dbReference type="EMBL" id="CP015163">
    <property type="protein sequence ID" value="AXB43253.1"/>
    <property type="molecule type" value="Genomic_DNA"/>
</dbReference>
<dbReference type="KEGG" id="aab:A4R43_12400"/>
<feature type="compositionally biased region" description="Polar residues" evidence="1">
    <location>
        <begin position="920"/>
        <end position="946"/>
    </location>
</feature>
<feature type="region of interest" description="Disordered" evidence="1">
    <location>
        <begin position="911"/>
        <end position="946"/>
    </location>
</feature>
<sequence>MMMTSFASGDRSVAGHVRDSIVITGDRAKVVVTSVGGLPLRTPAMARRPLTENAAASMLFVPPLVLDLSRPTSWLHPQAEVLPVQPRPEVGQLVAAYRLRAGAQVRLVCGRGGQGKSHLAREVCARLREEGWLAGTVNLGELVVPDPDHAASRWARLAAALDSRPVRRLGSGRRHRGALLVVDYAENQAVALRLLLARIAGNPAIRVLLLARHESGWWRELLDDPALATVVHPHPVVLGSLGEQQAEQVQAVHAGAMRCFAARLDLGRREMAVLGAAGRRTGMFGTTLDLYADALLKVLNLTPEWRGSAPGHARENVLGHLLVHERRYVNACLRGAGITLSDHQRDTLLLAPFLVPAETGAEAARAIGVLADPGELADRKLRTTANLLVRLYPGDQSQLWAPPQPDRLPDTHLLDVAERATASRDWVDTVTALCAEQAPHRAATSARVLIRALSTPDAERNYPAGLQRLRAAVEHLVETNPRGYVEPAVLLAPLTFSRCVSAVIARAHGPHAVSGDYVRGLDNLLADLGFTVTRTEIAVAVSRRLVRTCRPGSDAPAPVLAEHATRLDHLALRLAEAGNRGKAVRVARQATALYHRLVTVEPGPYQARQAAALSNLALRLAEVGKLGRAVRVARQTTALFERLAAAEPAVHQADYAAALNNLAIQLAARGQREEALRTVQRACGIYGELHSPAVGSTPAAVLIPAELAREFLLAPGDLADPAGTVHASPAVTGIETAIEITRAGTTHRRPSGYQPALASSLNTLALRLAAVGRTERGLSLAAQAVSTFRQLVDGQPDSYRPDLGAALGTEAALHLHRGELAEAAQTAVQATGIFRRLAGTNPAAYEPGLVRSLMIYGAVLRAVGEPEHAVAALAEAAHRIERFAVALPRVYRVVQHRIRAGLIELTTAAEHRKPAEGNEQWDSNYQNSSTPSGLTCSTPRRTTLTP</sequence>
<keyword evidence="3" id="KW-1185">Reference proteome</keyword>
<evidence type="ECO:0000256" key="1">
    <source>
        <dbReference type="SAM" id="MobiDB-lite"/>
    </source>
</evidence>
<gene>
    <name evidence="2" type="ORF">A4R43_12400</name>
</gene>
<evidence type="ECO:0008006" key="4">
    <source>
        <dbReference type="Google" id="ProtNLM"/>
    </source>
</evidence>
<dbReference type="Proteomes" id="UP000250434">
    <property type="component" value="Chromosome"/>
</dbReference>
<evidence type="ECO:0000313" key="2">
    <source>
        <dbReference type="EMBL" id="AXB43253.1"/>
    </source>
</evidence>
<dbReference type="InterPro" id="IPR027417">
    <property type="entry name" value="P-loop_NTPase"/>
</dbReference>
<reference evidence="2 3" key="1">
    <citation type="submission" date="2016-04" db="EMBL/GenBank/DDBJ databases">
        <title>Complete genome sequence and analysis of deep-sea sediment isolate, Amycolatopsis sp. WP1.</title>
        <authorList>
            <person name="Wang H."/>
            <person name="Chen S."/>
            <person name="Wu Q."/>
        </authorList>
    </citation>
    <scope>NUCLEOTIDE SEQUENCE [LARGE SCALE GENOMIC DNA]</scope>
    <source>
        <strain evidence="2 3">WP1</strain>
    </source>
</reference>
<dbReference type="InterPro" id="IPR011990">
    <property type="entry name" value="TPR-like_helical_dom_sf"/>
</dbReference>
<proteinExistence type="predicted"/>
<organism evidence="2 3">
    <name type="scientific">Amycolatopsis albispora</name>
    <dbReference type="NCBI Taxonomy" id="1804986"/>
    <lineage>
        <taxon>Bacteria</taxon>
        <taxon>Bacillati</taxon>
        <taxon>Actinomycetota</taxon>
        <taxon>Actinomycetes</taxon>
        <taxon>Pseudonocardiales</taxon>
        <taxon>Pseudonocardiaceae</taxon>
        <taxon>Amycolatopsis</taxon>
    </lineage>
</organism>
<dbReference type="OrthoDB" id="3261206at2"/>
<accession>A0A344L5C9</accession>
<dbReference type="Gene3D" id="1.25.40.10">
    <property type="entry name" value="Tetratricopeptide repeat domain"/>
    <property type="match status" value="2"/>
</dbReference>
<dbReference type="SUPFAM" id="SSF52540">
    <property type="entry name" value="P-loop containing nucleoside triphosphate hydrolases"/>
    <property type="match status" value="1"/>
</dbReference>
<name>A0A344L5C9_9PSEU</name>